<proteinExistence type="predicted"/>
<keyword evidence="2" id="KW-0012">Acyltransferase</keyword>
<dbReference type="Gene3D" id="3.40.630.30">
    <property type="match status" value="1"/>
</dbReference>
<accession>A0ABV1SDF6</accession>
<evidence type="ECO:0000256" key="1">
    <source>
        <dbReference type="ARBA" id="ARBA00022679"/>
    </source>
</evidence>
<protein>
    <submittedName>
        <fullName evidence="4">GNAT family N-acetyltransferase</fullName>
    </submittedName>
</protein>
<dbReference type="PROSITE" id="PS51186">
    <property type="entry name" value="GNAT"/>
    <property type="match status" value="1"/>
</dbReference>
<reference evidence="4 5" key="1">
    <citation type="submission" date="2024-06" db="EMBL/GenBank/DDBJ databases">
        <title>Thioclava kandeliae sp. nov. from a rhizosphere soil sample of Kandelia candel in a mangrove.</title>
        <authorList>
            <person name="Mu T."/>
        </authorList>
    </citation>
    <scope>NUCLEOTIDE SEQUENCE [LARGE SCALE GENOMIC DNA]</scope>
    <source>
        <strain evidence="4 5">CPCC 100088</strain>
    </source>
</reference>
<dbReference type="InterPro" id="IPR016181">
    <property type="entry name" value="Acyl_CoA_acyltransferase"/>
</dbReference>
<evidence type="ECO:0000259" key="3">
    <source>
        <dbReference type="PROSITE" id="PS51186"/>
    </source>
</evidence>
<dbReference type="CDD" id="cd04301">
    <property type="entry name" value="NAT_SF"/>
    <property type="match status" value="1"/>
</dbReference>
<dbReference type="RefSeq" id="WP_350935028.1">
    <property type="nucleotide sequence ID" value="NZ_JAYWLC010000002.1"/>
</dbReference>
<gene>
    <name evidence="4" type="ORF">VSX56_04095</name>
</gene>
<feature type="domain" description="N-acetyltransferase" evidence="3">
    <location>
        <begin position="106"/>
        <end position="240"/>
    </location>
</feature>
<dbReference type="Proteomes" id="UP001438953">
    <property type="component" value="Unassembled WGS sequence"/>
</dbReference>
<dbReference type="InterPro" id="IPR000182">
    <property type="entry name" value="GNAT_dom"/>
</dbReference>
<evidence type="ECO:0000313" key="5">
    <source>
        <dbReference type="Proteomes" id="UP001438953"/>
    </source>
</evidence>
<evidence type="ECO:0000313" key="4">
    <source>
        <dbReference type="EMBL" id="MER5170948.1"/>
    </source>
</evidence>
<evidence type="ECO:0000256" key="2">
    <source>
        <dbReference type="ARBA" id="ARBA00023315"/>
    </source>
</evidence>
<name>A0ABV1SDF6_9RHOB</name>
<sequence length="240" mass="25699">MTSGTATGFYELIDATWPAAAFHRAGGFVVRDGKGGGSRVSSASLEVPLSEADPEAAIACHRALGQPVKFQIRDGHEALDAMLEARGYECFDPSLVYRAPVVAFPQDIPELAAFPHWPPLAVTREIFEEDGIDAARQAVMARAQGPACVILGRNGDRAAGAAFVACAGREAMIHALTTRPEFRRRGVAGHIMSEAARWAGANGATALNLVVRASNTGAIALYERLGMILQGRYHYRREIL</sequence>
<dbReference type="PANTHER" id="PTHR43420">
    <property type="entry name" value="ACETYLTRANSFERASE"/>
    <property type="match status" value="1"/>
</dbReference>
<dbReference type="EMBL" id="JAYWLC010000002">
    <property type="protein sequence ID" value="MER5170948.1"/>
    <property type="molecule type" value="Genomic_DNA"/>
</dbReference>
<dbReference type="InterPro" id="IPR050680">
    <property type="entry name" value="YpeA/RimI_acetyltransf"/>
</dbReference>
<dbReference type="Pfam" id="PF00583">
    <property type="entry name" value="Acetyltransf_1"/>
    <property type="match status" value="1"/>
</dbReference>
<organism evidence="4 5">
    <name type="scientific">Thioclava kandeliae</name>
    <dbReference type="NCBI Taxonomy" id="3070818"/>
    <lineage>
        <taxon>Bacteria</taxon>
        <taxon>Pseudomonadati</taxon>
        <taxon>Pseudomonadota</taxon>
        <taxon>Alphaproteobacteria</taxon>
        <taxon>Rhodobacterales</taxon>
        <taxon>Paracoccaceae</taxon>
        <taxon>Thioclava</taxon>
    </lineage>
</organism>
<keyword evidence="5" id="KW-1185">Reference proteome</keyword>
<keyword evidence="1" id="KW-0808">Transferase</keyword>
<comment type="caution">
    <text evidence="4">The sequence shown here is derived from an EMBL/GenBank/DDBJ whole genome shotgun (WGS) entry which is preliminary data.</text>
</comment>
<dbReference type="SUPFAM" id="SSF55729">
    <property type="entry name" value="Acyl-CoA N-acyltransferases (Nat)"/>
    <property type="match status" value="1"/>
</dbReference>